<evidence type="ECO:0000313" key="11">
    <source>
        <dbReference type="Proteomes" id="UP000594454"/>
    </source>
</evidence>
<name>A0A7R8UU17_HERIL</name>
<feature type="domain" description="Potassium channel" evidence="9">
    <location>
        <begin position="128"/>
        <end position="149"/>
    </location>
</feature>
<gene>
    <name evidence="10" type="ORF">HERILL_LOCUS9408</name>
</gene>
<evidence type="ECO:0000256" key="7">
    <source>
        <dbReference type="ARBA" id="ARBA00023303"/>
    </source>
</evidence>
<keyword evidence="11" id="KW-1185">Reference proteome</keyword>
<keyword evidence="7" id="KW-0407">Ion channel</keyword>
<evidence type="ECO:0000256" key="2">
    <source>
        <dbReference type="ARBA" id="ARBA00022448"/>
    </source>
</evidence>
<dbReference type="AlphaFoldDB" id="A0A7R8UU17"/>
<keyword evidence="5" id="KW-0406">Ion transport</keyword>
<evidence type="ECO:0000256" key="8">
    <source>
        <dbReference type="SAM" id="Phobius"/>
    </source>
</evidence>
<dbReference type="InterPro" id="IPR013099">
    <property type="entry name" value="K_chnl_dom"/>
</dbReference>
<dbReference type="PANTHER" id="PTHR11003:SF334">
    <property type="entry name" value="FI03418P"/>
    <property type="match status" value="1"/>
</dbReference>
<dbReference type="GO" id="GO:0022841">
    <property type="term" value="F:potassium ion leak channel activity"/>
    <property type="evidence" value="ECO:0007669"/>
    <property type="project" value="TreeGrafter"/>
</dbReference>
<dbReference type="GO" id="GO:0030322">
    <property type="term" value="P:stabilization of membrane potential"/>
    <property type="evidence" value="ECO:0007669"/>
    <property type="project" value="TreeGrafter"/>
</dbReference>
<evidence type="ECO:0000256" key="6">
    <source>
        <dbReference type="ARBA" id="ARBA00023136"/>
    </source>
</evidence>
<keyword evidence="2" id="KW-0813">Transport</keyword>
<evidence type="ECO:0000259" key="9">
    <source>
        <dbReference type="Pfam" id="PF07885"/>
    </source>
</evidence>
<dbReference type="GO" id="GO:0005886">
    <property type="term" value="C:plasma membrane"/>
    <property type="evidence" value="ECO:0007669"/>
    <property type="project" value="TreeGrafter"/>
</dbReference>
<dbReference type="EMBL" id="LR899012">
    <property type="protein sequence ID" value="CAD7086650.1"/>
    <property type="molecule type" value="Genomic_DNA"/>
</dbReference>
<reference evidence="10 11" key="1">
    <citation type="submission" date="2020-11" db="EMBL/GenBank/DDBJ databases">
        <authorList>
            <person name="Wallbank WR R."/>
            <person name="Pardo Diaz C."/>
            <person name="Kozak K."/>
            <person name="Martin S."/>
            <person name="Jiggins C."/>
            <person name="Moest M."/>
            <person name="Warren A I."/>
            <person name="Generalovic N T."/>
            <person name="Byers J.R.P. K."/>
            <person name="Montejo-Kovacevich G."/>
            <person name="Yen C E."/>
        </authorList>
    </citation>
    <scope>NUCLEOTIDE SEQUENCE [LARGE SCALE GENOMIC DNA]</scope>
</reference>
<dbReference type="GO" id="GO:0015271">
    <property type="term" value="F:outward rectifier potassium channel activity"/>
    <property type="evidence" value="ECO:0007669"/>
    <property type="project" value="TreeGrafter"/>
</dbReference>
<keyword evidence="3 8" id="KW-0812">Transmembrane</keyword>
<accession>A0A7R8UU17</accession>
<keyword evidence="4 8" id="KW-1133">Transmembrane helix</keyword>
<sequence length="154" mass="18031">MSRRAQSMPPMFMEKPKRRPVVAFICFSWKVFACVFSHVALVSLVVAYCIAGALIFEHLEADNEKTVKQGIRGMRTNVTDDLWDMTSSFEYLHQDNWTKWVENRLELFERDILTAMKTKGWDGNENEQQMQWTFFGALFYSIIVITTIGKYLKI</sequence>
<keyword evidence="6 8" id="KW-0472">Membrane</keyword>
<feature type="transmembrane region" description="Helical" evidence="8">
    <location>
        <begin position="132"/>
        <end position="152"/>
    </location>
</feature>
<dbReference type="InterPro" id="IPR003280">
    <property type="entry name" value="2pore_dom_K_chnl"/>
</dbReference>
<dbReference type="Gene3D" id="1.10.287.70">
    <property type="match status" value="1"/>
</dbReference>
<evidence type="ECO:0000256" key="4">
    <source>
        <dbReference type="ARBA" id="ARBA00022989"/>
    </source>
</evidence>
<evidence type="ECO:0000313" key="10">
    <source>
        <dbReference type="EMBL" id="CAD7086650.1"/>
    </source>
</evidence>
<dbReference type="PANTHER" id="PTHR11003">
    <property type="entry name" value="POTASSIUM CHANNEL, SUBFAMILY K"/>
    <property type="match status" value="1"/>
</dbReference>
<dbReference type="OrthoDB" id="297496at2759"/>
<dbReference type="Proteomes" id="UP000594454">
    <property type="component" value="Chromosome 4"/>
</dbReference>
<dbReference type="Pfam" id="PF07885">
    <property type="entry name" value="Ion_trans_2"/>
    <property type="match status" value="1"/>
</dbReference>
<proteinExistence type="predicted"/>
<organism evidence="10 11">
    <name type="scientific">Hermetia illucens</name>
    <name type="common">Black soldier fly</name>
    <dbReference type="NCBI Taxonomy" id="343691"/>
    <lineage>
        <taxon>Eukaryota</taxon>
        <taxon>Metazoa</taxon>
        <taxon>Ecdysozoa</taxon>
        <taxon>Arthropoda</taxon>
        <taxon>Hexapoda</taxon>
        <taxon>Insecta</taxon>
        <taxon>Pterygota</taxon>
        <taxon>Neoptera</taxon>
        <taxon>Endopterygota</taxon>
        <taxon>Diptera</taxon>
        <taxon>Brachycera</taxon>
        <taxon>Stratiomyomorpha</taxon>
        <taxon>Stratiomyidae</taxon>
        <taxon>Hermetiinae</taxon>
        <taxon>Hermetia</taxon>
    </lineage>
</organism>
<protein>
    <recommendedName>
        <fullName evidence="9">Potassium channel domain-containing protein</fullName>
    </recommendedName>
</protein>
<comment type="subcellular location">
    <subcellularLocation>
        <location evidence="1">Membrane</location>
        <topology evidence="1">Multi-pass membrane protein</topology>
    </subcellularLocation>
</comment>
<dbReference type="SUPFAM" id="SSF81324">
    <property type="entry name" value="Voltage-gated potassium channels"/>
    <property type="match status" value="1"/>
</dbReference>
<evidence type="ECO:0000256" key="5">
    <source>
        <dbReference type="ARBA" id="ARBA00023065"/>
    </source>
</evidence>
<dbReference type="InParanoid" id="A0A7R8UU17"/>
<evidence type="ECO:0000256" key="1">
    <source>
        <dbReference type="ARBA" id="ARBA00004141"/>
    </source>
</evidence>
<feature type="transmembrane region" description="Helical" evidence="8">
    <location>
        <begin position="21"/>
        <end position="54"/>
    </location>
</feature>
<evidence type="ECO:0000256" key="3">
    <source>
        <dbReference type="ARBA" id="ARBA00022692"/>
    </source>
</evidence>